<reference evidence="1 2" key="1">
    <citation type="submission" date="2019-07" db="EMBL/GenBank/DDBJ databases">
        <title>Whole genome shotgun sequence of Microvirga aerophila NBRC 106136.</title>
        <authorList>
            <person name="Hosoyama A."/>
            <person name="Uohara A."/>
            <person name="Ohji S."/>
            <person name="Ichikawa N."/>
        </authorList>
    </citation>
    <scope>NUCLEOTIDE SEQUENCE [LARGE SCALE GENOMIC DNA]</scope>
    <source>
        <strain evidence="1 2">NBRC 106136</strain>
    </source>
</reference>
<comment type="caution">
    <text evidence="1">The sequence shown here is derived from an EMBL/GenBank/DDBJ whole genome shotgun (WGS) entry which is preliminary data.</text>
</comment>
<gene>
    <name evidence="1" type="ORF">MAE02_55170</name>
</gene>
<protein>
    <submittedName>
        <fullName evidence="1">Uncharacterized protein</fullName>
    </submittedName>
</protein>
<evidence type="ECO:0000313" key="1">
    <source>
        <dbReference type="EMBL" id="GEO17821.1"/>
    </source>
</evidence>
<sequence>MHLALAESEERRRSGAGQATIDNALQYVDPRQLPVAYCQHCHSTAYHYKLGY</sequence>
<keyword evidence="2" id="KW-1185">Reference proteome</keyword>
<dbReference type="EMBL" id="BJYU01000128">
    <property type="protein sequence ID" value="GEO17821.1"/>
    <property type="molecule type" value="Genomic_DNA"/>
</dbReference>
<evidence type="ECO:0000313" key="2">
    <source>
        <dbReference type="Proteomes" id="UP000321085"/>
    </source>
</evidence>
<proteinExistence type="predicted"/>
<name>A0A512C0S9_9HYPH</name>
<accession>A0A512C0S9</accession>
<organism evidence="1 2">
    <name type="scientific">Microvirga aerophila</name>
    <dbReference type="NCBI Taxonomy" id="670291"/>
    <lineage>
        <taxon>Bacteria</taxon>
        <taxon>Pseudomonadati</taxon>
        <taxon>Pseudomonadota</taxon>
        <taxon>Alphaproteobacteria</taxon>
        <taxon>Hyphomicrobiales</taxon>
        <taxon>Methylobacteriaceae</taxon>
        <taxon>Microvirga</taxon>
    </lineage>
</organism>
<dbReference type="Proteomes" id="UP000321085">
    <property type="component" value="Unassembled WGS sequence"/>
</dbReference>
<dbReference type="AlphaFoldDB" id="A0A512C0S9"/>